<evidence type="ECO:0000313" key="1">
    <source>
        <dbReference type="EMBL" id="RDB24323.1"/>
    </source>
</evidence>
<sequence length="583" mass="66240">MHLELIEFLGVYSDDSFSINNEGDITFYPRYNKHLPTGQFKLLSLWDKLGILHKEKKQVSSTLLIIIGIEVDPNAMTLTLPTAKREKLIKELNTFIARNGRRSVRFKLNVWQRLAGYINWVFNVFPLLKPSLNNIYLKLNLIWLRDHLVNASGVQLICAVNWSLDVADFTIYCDACLEGMAFWYPDFNVAFYSAVPSDTPSDLIFFYEALCLISAVHHAAANHSSSFKIVVFTDNSNTINIFNTLHCKPCYNPLLKFVCDILIDTKHQLRVFHVPGESNTVADALSRARFMDALSLVPNLSIKPFHPPAQLLGPSSHHDDDDDELDQVILQPPRQPLGQPARVAWTRERLIRERSLALGQAIDNSTWKNYGSTLNSYLNFVRIHDFPVEPTPDTLSFFTVYMCHQIKPKSVTTYLSGICQQLEPYFPKVREYRLSSLVAKTLSGSQRLLAVPTSRKSALSQDDLVTAIQKMPSAPSHDDLLFISMLLSGFYGLHRLGKLLFSDDIELRDDRKTIKAASVVVSQDGYQYFLPGHKADRFFEGNIVIIRKNDHPSNPLPHFLNYFSSRNCHFPLSAELWLTSTGA</sequence>
<dbReference type="InParanoid" id="A0A369JXE8"/>
<keyword evidence="2" id="KW-1185">Reference proteome</keyword>
<gene>
    <name evidence="1" type="ORF">Hypma_008440</name>
</gene>
<dbReference type="PANTHER" id="PTHR33050:SF7">
    <property type="entry name" value="RIBONUCLEASE H"/>
    <property type="match status" value="1"/>
</dbReference>
<accession>A0A369JXE8</accession>
<dbReference type="PANTHER" id="PTHR33050">
    <property type="entry name" value="REVERSE TRANSCRIPTASE DOMAIN-CONTAINING PROTEIN"/>
    <property type="match status" value="1"/>
</dbReference>
<dbReference type="STRING" id="39966.A0A369JXE8"/>
<evidence type="ECO:0000313" key="2">
    <source>
        <dbReference type="Proteomes" id="UP000076154"/>
    </source>
</evidence>
<protein>
    <submittedName>
        <fullName evidence="1">Uncharacterized protein</fullName>
    </submittedName>
</protein>
<feature type="non-terminal residue" evidence="1">
    <location>
        <position position="583"/>
    </location>
</feature>
<dbReference type="Proteomes" id="UP000076154">
    <property type="component" value="Unassembled WGS sequence"/>
</dbReference>
<dbReference type="InterPro" id="IPR052055">
    <property type="entry name" value="Hepadnavirus_pol/RT"/>
</dbReference>
<dbReference type="EMBL" id="LUEZ02000044">
    <property type="protein sequence ID" value="RDB24323.1"/>
    <property type="molecule type" value="Genomic_DNA"/>
</dbReference>
<comment type="caution">
    <text evidence="1">The sequence shown here is derived from an EMBL/GenBank/DDBJ whole genome shotgun (WGS) entry which is preliminary data.</text>
</comment>
<organism evidence="1 2">
    <name type="scientific">Hypsizygus marmoreus</name>
    <name type="common">White beech mushroom</name>
    <name type="synonym">Agaricus marmoreus</name>
    <dbReference type="NCBI Taxonomy" id="39966"/>
    <lineage>
        <taxon>Eukaryota</taxon>
        <taxon>Fungi</taxon>
        <taxon>Dikarya</taxon>
        <taxon>Basidiomycota</taxon>
        <taxon>Agaricomycotina</taxon>
        <taxon>Agaricomycetes</taxon>
        <taxon>Agaricomycetidae</taxon>
        <taxon>Agaricales</taxon>
        <taxon>Tricholomatineae</taxon>
        <taxon>Lyophyllaceae</taxon>
        <taxon>Hypsizygus</taxon>
    </lineage>
</organism>
<name>A0A369JXE8_HYPMA</name>
<reference evidence="1" key="1">
    <citation type="submission" date="2018-04" db="EMBL/GenBank/DDBJ databases">
        <title>Whole genome sequencing of Hypsizygus marmoreus.</title>
        <authorList>
            <person name="Choi I.-G."/>
            <person name="Min B."/>
            <person name="Kim J.-G."/>
            <person name="Kim S."/>
            <person name="Oh Y.-L."/>
            <person name="Kong W.-S."/>
            <person name="Park H."/>
            <person name="Jeong J."/>
            <person name="Song E.-S."/>
        </authorList>
    </citation>
    <scope>NUCLEOTIDE SEQUENCE [LARGE SCALE GENOMIC DNA]</scope>
    <source>
        <strain evidence="1">51987-8</strain>
    </source>
</reference>
<dbReference type="AlphaFoldDB" id="A0A369JXE8"/>
<dbReference type="OrthoDB" id="198652at2759"/>
<proteinExistence type="predicted"/>